<organism evidence="7 8">
    <name type="scientific">Hymenobacter sediminicola</name>
    <dbReference type="NCBI Taxonomy" id="2761579"/>
    <lineage>
        <taxon>Bacteria</taxon>
        <taxon>Pseudomonadati</taxon>
        <taxon>Bacteroidota</taxon>
        <taxon>Cytophagia</taxon>
        <taxon>Cytophagales</taxon>
        <taxon>Hymenobacteraceae</taxon>
        <taxon>Hymenobacter</taxon>
    </lineage>
</organism>
<feature type="domain" description="OmpA-like" evidence="6">
    <location>
        <begin position="1"/>
        <end position="95"/>
    </location>
</feature>
<comment type="subcellular location">
    <subcellularLocation>
        <location evidence="1">Cell outer membrane</location>
    </subcellularLocation>
</comment>
<dbReference type="Gene3D" id="3.30.1330.60">
    <property type="entry name" value="OmpA-like domain"/>
    <property type="match status" value="1"/>
</dbReference>
<accession>A0A7G7WCF3</accession>
<feature type="region of interest" description="Disordered" evidence="5">
    <location>
        <begin position="74"/>
        <end position="95"/>
    </location>
</feature>
<keyword evidence="8" id="KW-1185">Reference proteome</keyword>
<dbReference type="PRINTS" id="PR01023">
    <property type="entry name" value="NAFLGMOTY"/>
</dbReference>
<evidence type="ECO:0000256" key="3">
    <source>
        <dbReference type="ARBA" id="ARBA00023237"/>
    </source>
</evidence>
<gene>
    <name evidence="7" type="ORF">H4317_02750</name>
</gene>
<reference evidence="7 8" key="1">
    <citation type="submission" date="2020-08" db="EMBL/GenBank/DDBJ databases">
        <title>Hymenobacter sp. S2-20-2 genome sequencing.</title>
        <authorList>
            <person name="Jin L."/>
        </authorList>
    </citation>
    <scope>NUCLEOTIDE SEQUENCE [LARGE SCALE GENOMIC DNA]</scope>
    <source>
        <strain evidence="7 8">S2-20-2</strain>
    </source>
</reference>
<dbReference type="InterPro" id="IPR036737">
    <property type="entry name" value="OmpA-like_sf"/>
</dbReference>
<evidence type="ECO:0000313" key="7">
    <source>
        <dbReference type="EMBL" id="QNH64046.1"/>
    </source>
</evidence>
<evidence type="ECO:0000256" key="1">
    <source>
        <dbReference type="ARBA" id="ARBA00004442"/>
    </source>
</evidence>
<sequence length="95" mass="9998">MLPESEPTVAEVVTLLQQNPALRLGVQGHTDNAGTPAHNQQLSEGRARAVVASLTQAGIAAGRLQATGFGQTMPLADNTTEEGKAQNRRVELVKL</sequence>
<dbReference type="Pfam" id="PF00691">
    <property type="entry name" value="OmpA"/>
    <property type="match status" value="1"/>
</dbReference>
<dbReference type="PROSITE" id="PS51123">
    <property type="entry name" value="OMPA_2"/>
    <property type="match status" value="1"/>
</dbReference>
<evidence type="ECO:0000259" key="6">
    <source>
        <dbReference type="PROSITE" id="PS51123"/>
    </source>
</evidence>
<dbReference type="SUPFAM" id="SSF103088">
    <property type="entry name" value="OmpA-like"/>
    <property type="match status" value="1"/>
</dbReference>
<dbReference type="InterPro" id="IPR006664">
    <property type="entry name" value="OMP_bac"/>
</dbReference>
<dbReference type="InterPro" id="IPR006665">
    <property type="entry name" value="OmpA-like"/>
</dbReference>
<evidence type="ECO:0000256" key="5">
    <source>
        <dbReference type="SAM" id="MobiDB-lite"/>
    </source>
</evidence>
<dbReference type="PRINTS" id="PR01021">
    <property type="entry name" value="OMPADOMAIN"/>
</dbReference>
<dbReference type="CDD" id="cd07185">
    <property type="entry name" value="OmpA_C-like"/>
    <property type="match status" value="1"/>
</dbReference>
<dbReference type="GO" id="GO:0009279">
    <property type="term" value="C:cell outer membrane"/>
    <property type="evidence" value="ECO:0007669"/>
    <property type="project" value="UniProtKB-SubCell"/>
</dbReference>
<keyword evidence="3" id="KW-0998">Cell outer membrane</keyword>
<dbReference type="InterPro" id="IPR050330">
    <property type="entry name" value="Bact_OuterMem_StrucFunc"/>
</dbReference>
<dbReference type="PANTHER" id="PTHR30329">
    <property type="entry name" value="STATOR ELEMENT OF FLAGELLAR MOTOR COMPLEX"/>
    <property type="match status" value="1"/>
</dbReference>
<evidence type="ECO:0000256" key="2">
    <source>
        <dbReference type="ARBA" id="ARBA00023136"/>
    </source>
</evidence>
<name>A0A7G7WCF3_9BACT</name>
<proteinExistence type="predicted"/>
<keyword evidence="2 4" id="KW-0472">Membrane</keyword>
<evidence type="ECO:0000313" key="8">
    <source>
        <dbReference type="Proteomes" id="UP000515489"/>
    </source>
</evidence>
<dbReference type="Proteomes" id="UP000515489">
    <property type="component" value="Chromosome"/>
</dbReference>
<dbReference type="PANTHER" id="PTHR30329:SF21">
    <property type="entry name" value="LIPOPROTEIN YIAD-RELATED"/>
    <property type="match status" value="1"/>
</dbReference>
<protein>
    <submittedName>
        <fullName evidence="7">OmpA family protein</fullName>
    </submittedName>
</protein>
<evidence type="ECO:0000256" key="4">
    <source>
        <dbReference type="PROSITE-ProRule" id="PRU00473"/>
    </source>
</evidence>
<dbReference type="KEGG" id="hsk:H4317_02750"/>
<feature type="compositionally biased region" description="Basic and acidic residues" evidence="5">
    <location>
        <begin position="81"/>
        <end position="95"/>
    </location>
</feature>
<dbReference type="AlphaFoldDB" id="A0A7G7WCF3"/>
<dbReference type="EMBL" id="CP060202">
    <property type="protein sequence ID" value="QNH64046.1"/>
    <property type="molecule type" value="Genomic_DNA"/>
</dbReference>